<dbReference type="PANTHER" id="PTHR47870:SF1">
    <property type="entry name" value="CYTOCHROME C-TYPE BIOGENESIS PROTEIN CCMH"/>
    <property type="match status" value="1"/>
</dbReference>
<evidence type="ECO:0000313" key="9">
    <source>
        <dbReference type="Proteomes" id="UP000286482"/>
    </source>
</evidence>
<keyword evidence="4" id="KW-0802">TPR repeat</keyword>
<dbReference type="InterPro" id="IPR011990">
    <property type="entry name" value="TPR-like_helical_dom_sf"/>
</dbReference>
<evidence type="ECO:0000256" key="4">
    <source>
        <dbReference type="ARBA" id="ARBA00022803"/>
    </source>
</evidence>
<feature type="domain" description="Cytochrome c-type biogenesis protein H TPR" evidence="7">
    <location>
        <begin position="119"/>
        <end position="271"/>
    </location>
</feature>
<dbReference type="AlphaFoldDB" id="A0A420EFN3"/>
<keyword evidence="2" id="KW-0677">Repeat</keyword>
<reference evidence="8 9" key="1">
    <citation type="submission" date="2018-09" db="EMBL/GenBank/DDBJ databases">
        <authorList>
            <person name="Wang Z."/>
        </authorList>
    </citation>
    <scope>NUCLEOTIDE SEQUENCE [LARGE SCALE GENOMIC DNA]</scope>
    <source>
        <strain evidence="8 9">ALS 81</strain>
    </source>
</reference>
<dbReference type="PANTHER" id="PTHR47870">
    <property type="entry name" value="CYTOCHROME C-TYPE BIOGENESIS PROTEIN CCMH"/>
    <property type="match status" value="1"/>
</dbReference>
<keyword evidence="5" id="KW-0472">Membrane</keyword>
<gene>
    <name evidence="8" type="primary">ccmI</name>
    <name evidence="8" type="ORF">DBZ36_03335</name>
</gene>
<dbReference type="SUPFAM" id="SSF48452">
    <property type="entry name" value="TPR-like"/>
    <property type="match status" value="1"/>
</dbReference>
<dbReference type="InterPro" id="IPR056412">
    <property type="entry name" value="Ig_CycH"/>
</dbReference>
<dbReference type="EMBL" id="RAQO01000004">
    <property type="protein sequence ID" value="RKF19512.1"/>
    <property type="molecule type" value="Genomic_DNA"/>
</dbReference>
<proteinExistence type="predicted"/>
<feature type="domain" description="Cytochrome c-type biogenesis protein H Ig-like" evidence="6">
    <location>
        <begin position="314"/>
        <end position="415"/>
    </location>
</feature>
<dbReference type="GO" id="GO:0030313">
    <property type="term" value="C:cell envelope"/>
    <property type="evidence" value="ECO:0007669"/>
    <property type="project" value="UniProtKB-SubCell"/>
</dbReference>
<evidence type="ECO:0000256" key="5">
    <source>
        <dbReference type="SAM" id="Phobius"/>
    </source>
</evidence>
<dbReference type="InterPro" id="IPR051263">
    <property type="entry name" value="C-type_cytochrome_biogenesis"/>
</dbReference>
<accession>A0A420EFN3</accession>
<keyword evidence="5" id="KW-0812">Transmembrane</keyword>
<evidence type="ECO:0000256" key="3">
    <source>
        <dbReference type="ARBA" id="ARBA00022748"/>
    </source>
</evidence>
<sequence length="418" mass="46461">MISLWIAIAVLTLIAIVCVAAPYIAAAKDDSPSQSQLNKKLYQQRLGEIENDDSQGLIDNKSALQQELQHNLLEDIPETEIKRNSSQTWLMLAPALALVLFGSLFLYKQIGFAPDVAYQLKVIERLPELSMKVMNNDVEVSAQEVEEFSIGLRSKLAEQPDDARGWFIMAKLAQANQDLGMMTDAAEKAYAIDPSNPSVVMVYAQALMATEDPSAGIQAEHMLVKLLSSQPENLDAWSLYAFIAFEQEQYPLAIERWKKMMDYVDADSERYTMIQRSIDFANEQIEANGGDALADTAQQSIDLENLAEGEYAISIDLAQGVELPSNAYLFVFAKAVNGPPMPLAARKLPFPSFPLQVRLSDEHSMLEGLKLSSLPEFKVIARLSYDDNVQTTDGDWQGEQIVSKGFAELITIKIDKQL</sequence>
<feature type="transmembrane region" description="Helical" evidence="5">
    <location>
        <begin position="89"/>
        <end position="107"/>
    </location>
</feature>
<evidence type="ECO:0000259" key="7">
    <source>
        <dbReference type="Pfam" id="PF23914"/>
    </source>
</evidence>
<keyword evidence="5" id="KW-1133">Transmembrane helix</keyword>
<dbReference type="GO" id="GO:0017004">
    <property type="term" value="P:cytochrome complex assembly"/>
    <property type="evidence" value="ECO:0007669"/>
    <property type="project" value="UniProtKB-KW"/>
</dbReference>
<dbReference type="Gene3D" id="1.25.40.10">
    <property type="entry name" value="Tetratricopeptide repeat domain"/>
    <property type="match status" value="1"/>
</dbReference>
<dbReference type="Proteomes" id="UP000286482">
    <property type="component" value="Unassembled WGS sequence"/>
</dbReference>
<dbReference type="NCBIfam" id="TIGR03142">
    <property type="entry name" value="cytochro_ccmI"/>
    <property type="match status" value="1"/>
</dbReference>
<keyword evidence="3" id="KW-0201">Cytochrome c-type biogenesis</keyword>
<keyword evidence="9" id="KW-1185">Reference proteome</keyword>
<dbReference type="RefSeq" id="WP_120353518.1">
    <property type="nucleotide sequence ID" value="NZ_RAQO01000004.1"/>
</dbReference>
<dbReference type="Pfam" id="PF23914">
    <property type="entry name" value="TPR_CcmH_CycH"/>
    <property type="match status" value="1"/>
</dbReference>
<dbReference type="InterPro" id="IPR056413">
    <property type="entry name" value="TPR_CcmH_CycH"/>
</dbReference>
<dbReference type="InterPro" id="IPR017560">
    <property type="entry name" value="Cyt_c_biogenesis_CcmI"/>
</dbReference>
<comment type="caution">
    <text evidence="8">The sequence shown here is derived from an EMBL/GenBank/DDBJ whole genome shotgun (WGS) entry which is preliminary data.</text>
</comment>
<comment type="subcellular location">
    <subcellularLocation>
        <location evidence="1">Cell envelope</location>
    </subcellularLocation>
</comment>
<dbReference type="OrthoDB" id="9776053at2"/>
<protein>
    <submittedName>
        <fullName evidence="8">C-type cytochrome biogenesis protein CcmI</fullName>
    </submittedName>
</protein>
<evidence type="ECO:0000256" key="2">
    <source>
        <dbReference type="ARBA" id="ARBA00022737"/>
    </source>
</evidence>
<evidence type="ECO:0000259" key="6">
    <source>
        <dbReference type="Pfam" id="PF23892"/>
    </source>
</evidence>
<dbReference type="Pfam" id="PF23892">
    <property type="entry name" value="Ig_CycH"/>
    <property type="match status" value="1"/>
</dbReference>
<organism evidence="8 9">
    <name type="scientific">Alginatibacterium sediminis</name>
    <dbReference type="NCBI Taxonomy" id="2164068"/>
    <lineage>
        <taxon>Bacteria</taxon>
        <taxon>Pseudomonadati</taxon>
        <taxon>Pseudomonadota</taxon>
        <taxon>Gammaproteobacteria</taxon>
        <taxon>Alteromonadales</taxon>
        <taxon>Alteromonadaceae</taxon>
        <taxon>Alginatibacterium</taxon>
    </lineage>
</organism>
<evidence type="ECO:0000256" key="1">
    <source>
        <dbReference type="ARBA" id="ARBA00004196"/>
    </source>
</evidence>
<evidence type="ECO:0000313" key="8">
    <source>
        <dbReference type="EMBL" id="RKF19512.1"/>
    </source>
</evidence>
<name>A0A420EFN3_9ALTE</name>